<protein>
    <submittedName>
        <fullName evidence="1">Uncharacterized protein</fullName>
    </submittedName>
</protein>
<dbReference type="EMBL" id="CATWAF010000007">
    <property type="protein sequence ID" value="CAJ0705061.1"/>
    <property type="molecule type" value="Genomic_DNA"/>
</dbReference>
<evidence type="ECO:0000313" key="1">
    <source>
        <dbReference type="EMBL" id="CAJ0705061.1"/>
    </source>
</evidence>
<dbReference type="AlphaFoldDB" id="A0AAD2ETH1"/>
<name>A0AAD2ETH1_9RALS</name>
<sequence length="69" mass="8099">MPVRRIPKNYLFLTGRHASQQADEVIEFESILEKEYMLLLDSDPQVEWYEGSPSKFRYLADGSMSLICR</sequence>
<proteinExistence type="predicted"/>
<comment type="caution">
    <text evidence="1">The sequence shown here is derived from an EMBL/GenBank/DDBJ whole genome shotgun (WGS) entry which is preliminary data.</text>
</comment>
<dbReference type="Proteomes" id="UP001189915">
    <property type="component" value="Unassembled WGS sequence"/>
</dbReference>
<reference evidence="1 2" key="1">
    <citation type="submission" date="2023-07" db="EMBL/GenBank/DDBJ databases">
        <authorList>
            <person name="Peeters C."/>
        </authorList>
    </citation>
    <scope>NUCLEOTIDE SEQUENCE [LARGE SCALE GENOMIC DNA]</scope>
    <source>
        <strain evidence="1 2">LMG 18091</strain>
    </source>
</reference>
<accession>A0AAD2ETH1</accession>
<dbReference type="RefSeq" id="WP_316871427.1">
    <property type="nucleotide sequence ID" value="NZ_CATWAF010000007.1"/>
</dbReference>
<gene>
    <name evidence="1" type="ORF">LMG18091_04339</name>
</gene>
<keyword evidence="2" id="KW-1185">Reference proteome</keyword>
<organism evidence="1 2">
    <name type="scientific">Ralstonia wenshanensis</name>
    <dbReference type="NCBI Taxonomy" id="2842456"/>
    <lineage>
        <taxon>Bacteria</taxon>
        <taxon>Pseudomonadati</taxon>
        <taxon>Pseudomonadota</taxon>
        <taxon>Betaproteobacteria</taxon>
        <taxon>Burkholderiales</taxon>
        <taxon>Burkholderiaceae</taxon>
        <taxon>Ralstonia</taxon>
    </lineage>
</organism>
<evidence type="ECO:0000313" key="2">
    <source>
        <dbReference type="Proteomes" id="UP001189915"/>
    </source>
</evidence>